<dbReference type="AlphaFoldDB" id="A0A9N9QIU8"/>
<evidence type="ECO:0000313" key="3">
    <source>
        <dbReference type="EMBL" id="CAG9767008.1"/>
    </source>
</evidence>
<evidence type="ECO:0000313" key="4">
    <source>
        <dbReference type="Proteomes" id="UP001152799"/>
    </source>
</evidence>
<dbReference type="Pfam" id="PF14854">
    <property type="entry name" value="LURAP"/>
    <property type="match status" value="1"/>
</dbReference>
<keyword evidence="4" id="KW-1185">Reference proteome</keyword>
<dbReference type="EMBL" id="OU892279">
    <property type="protein sequence ID" value="CAG9767008.1"/>
    <property type="molecule type" value="Genomic_DNA"/>
</dbReference>
<accession>A0A9N9QIU8</accession>
<feature type="region of interest" description="Disordered" evidence="2">
    <location>
        <begin position="1"/>
        <end position="24"/>
    </location>
</feature>
<gene>
    <name evidence="3" type="ORF">CEUTPL_LOCUS7575</name>
</gene>
<dbReference type="Proteomes" id="UP001152799">
    <property type="component" value="Chromosome 3"/>
</dbReference>
<feature type="compositionally biased region" description="Pro residues" evidence="2">
    <location>
        <begin position="14"/>
        <end position="23"/>
    </location>
</feature>
<dbReference type="InterPro" id="IPR039499">
    <property type="entry name" value="LURA1/LRA25"/>
</dbReference>
<comment type="similarity">
    <text evidence="1">Belongs to the FAM89 family.</text>
</comment>
<evidence type="ECO:0000256" key="1">
    <source>
        <dbReference type="ARBA" id="ARBA00038125"/>
    </source>
</evidence>
<evidence type="ECO:0000256" key="2">
    <source>
        <dbReference type="SAM" id="MobiDB-lite"/>
    </source>
</evidence>
<dbReference type="PANTHER" id="PTHR46949:SF1">
    <property type="entry name" value="AT07979P2"/>
    <property type="match status" value="1"/>
</dbReference>
<proteinExistence type="inferred from homology"/>
<organism evidence="3 4">
    <name type="scientific">Ceutorhynchus assimilis</name>
    <name type="common">cabbage seed weevil</name>
    <dbReference type="NCBI Taxonomy" id="467358"/>
    <lineage>
        <taxon>Eukaryota</taxon>
        <taxon>Metazoa</taxon>
        <taxon>Ecdysozoa</taxon>
        <taxon>Arthropoda</taxon>
        <taxon>Hexapoda</taxon>
        <taxon>Insecta</taxon>
        <taxon>Pterygota</taxon>
        <taxon>Neoptera</taxon>
        <taxon>Endopterygota</taxon>
        <taxon>Coleoptera</taxon>
        <taxon>Polyphaga</taxon>
        <taxon>Cucujiformia</taxon>
        <taxon>Curculionidae</taxon>
        <taxon>Ceutorhynchinae</taxon>
        <taxon>Ceutorhynchus</taxon>
    </lineage>
</organism>
<protein>
    <submittedName>
        <fullName evidence="3">Uncharacterized protein</fullName>
    </submittedName>
</protein>
<name>A0A9N9QIU8_9CUCU</name>
<sequence length="445" mass="50741">MSAEIIVKMNKSSRPPPPVPPRPSKSLIKEALAKTRQAHGNYVVSVTKPQAPTPPIQPPKEFQNKRLIIDNTRPVIYQSENCKSRSICSDITNKSEINNVLKKFEDNLRKSDVEKVSVAETKDELKQIESDNDEIKSVNETENQSALWECGFNGNNVAEITKSENDEVSSSTSSSNDSVNNCYREKAWNGTLNRNHVNTLIDEMFASVLEVNLSNNSSSTESITNKNTTVIVINNNEQTLDKKVQFNDRQNHEFLINELQNMKNDEKILKRQRRSPLNHFEDDADRIQKNDWYGLNEGKKVRMSSCSIKIEDEDNDKYQKMKNLSSSYGLPPLPSSLSGFKFIMDTSDPIKTIEKPPEVVDENSTDGQIMNLEKQLSILRREMDSLREQDLSLLSKLWFLNESIQDFRQMLQDQDQDDKVLTMCPSPTPSSIEDEDFYVISTSTC</sequence>
<dbReference type="PANTHER" id="PTHR46949">
    <property type="entry name" value="LEUCINE REPEAT ADAPTER PROTEIN 25"/>
    <property type="match status" value="1"/>
</dbReference>
<reference evidence="3" key="1">
    <citation type="submission" date="2022-01" db="EMBL/GenBank/DDBJ databases">
        <authorList>
            <person name="King R."/>
        </authorList>
    </citation>
    <scope>NUCLEOTIDE SEQUENCE</scope>
</reference>
<dbReference type="OrthoDB" id="1681166at2759"/>